<feature type="region of interest" description="Disordered" evidence="1">
    <location>
        <begin position="186"/>
        <end position="226"/>
    </location>
</feature>
<reference evidence="2 3" key="1">
    <citation type="journal article" date="2021" name="Sci. Rep.">
        <title>The genome of the diatom Chaetoceros tenuissimus carries an ancient integrated fragment of an extant virus.</title>
        <authorList>
            <person name="Hongo Y."/>
            <person name="Kimura K."/>
            <person name="Takaki Y."/>
            <person name="Yoshida Y."/>
            <person name="Baba S."/>
            <person name="Kobayashi G."/>
            <person name="Nagasaki K."/>
            <person name="Hano T."/>
            <person name="Tomaru Y."/>
        </authorList>
    </citation>
    <scope>NUCLEOTIDE SEQUENCE [LARGE SCALE GENOMIC DNA]</scope>
    <source>
        <strain evidence="2 3">NIES-3715</strain>
    </source>
</reference>
<sequence>MSSRGKSYCFHDEIASGKLYEALSQSTLSASDENPSDDSTKCKREKDEILRLPLLLRLLSTSQHIVDNSSIATTESSHTEPIQEEHAMHIVQLLEQLATRHSCTETIERFSHIILGICRPVSKEFSTSLMRKRRLVAASTANGEEILYGKGTIAKIDCSDEKLHFLATTGWTGCLDTILGHRKKDVSSNDLGPQGEQYEDDTDDEGPDNKISLQHENDGDSKKRKRDASISILESASLDELDSLDATICKILIELIDVVVSSLKPFEIETTTKEINANISLNVKEDSILSECAVDGKFDLLSATITALMQYLPIVRHEHVANALCRASIPQCTDIIQRLAANNINATGALVRGCINAYKTAEACISCTSDKQNASENLSIMEQHRAIIKTSKDSVEAIASLSHREAMHVISSLQQSEVMEDVIVNIMIANDDDNAVTFLRTEMQKYFLERTEESKVETHLFVAKSDTLFDATRSKSFVTRQWASAHSNDTTNINKWISFLLHYILTSVTEQRHYMQVTLAWQTLGLVIAAFGCQNDEKFQLSLNASCDYLMSLVCKETEGYFDRFDSFAKSLFSAAVLICSNLLDQEKKFGIEFEATLQNLYKLKSSVGIQKFFLQVQFFLSSRDYMNGFLKFSISTILETLEIPCIDPGNNLSVDSMDTLYEWLGSLLLEKNPQVEKGLLLEADSLLQVRNFVTIPDSKLSSHLSQILEDPKQCLLLCNKKTTISLIEASVETTNIPIILPVTLQAKCKKYLGQSIRSQNVDSFRQLQLSLLYALFFAVKHPASPFALNYRLLPIRSILEEQFALDGKCGPVSEALLTFVQGHCPEILNEIDRISKVQDDVNISFKPRDLTPQKISQKIKQYLSIMSSIDENMTGMEIERMFLASRCLFPSADVDAEVCDALLSSVEDSFYYKSYSGMCKDPLLLLKCSLKVWIDAPLRRILLNILERLLSANEAMITESSLGIHLKSESITSRDAVISRCFLFVLSGCYEGIDPICCPKMVSILRSLFARGDGLVAAIIRQGLPFVALHWLISNIPEMYQVEPLSDILDGRGNSLTIVEKLQISDGALRICVMYGDNEEKSLNLIYKTLSILVNSFFIILGPTSDLPVNVLSDDNGNDITNKCQKILFRMLKVMQEIDTSNERLKHEIALSLSKIANICKSDGAIANKSTKRKKLLSDVWNLVLKASESCGTQLM</sequence>
<feature type="compositionally biased region" description="Acidic residues" evidence="1">
    <location>
        <begin position="197"/>
        <end position="206"/>
    </location>
</feature>
<evidence type="ECO:0000256" key="1">
    <source>
        <dbReference type="SAM" id="MobiDB-lite"/>
    </source>
</evidence>
<gene>
    <name evidence="2" type="ORF">CTEN210_05319</name>
</gene>
<evidence type="ECO:0000313" key="2">
    <source>
        <dbReference type="EMBL" id="GFH48842.1"/>
    </source>
</evidence>
<comment type="caution">
    <text evidence="2">The sequence shown here is derived from an EMBL/GenBank/DDBJ whole genome shotgun (WGS) entry which is preliminary data.</text>
</comment>
<organism evidence="2 3">
    <name type="scientific">Chaetoceros tenuissimus</name>
    <dbReference type="NCBI Taxonomy" id="426638"/>
    <lineage>
        <taxon>Eukaryota</taxon>
        <taxon>Sar</taxon>
        <taxon>Stramenopiles</taxon>
        <taxon>Ochrophyta</taxon>
        <taxon>Bacillariophyta</taxon>
        <taxon>Coscinodiscophyceae</taxon>
        <taxon>Chaetocerotophycidae</taxon>
        <taxon>Chaetocerotales</taxon>
        <taxon>Chaetocerotaceae</taxon>
        <taxon>Chaetoceros</taxon>
    </lineage>
</organism>
<dbReference type="EMBL" id="BLLK01000029">
    <property type="protein sequence ID" value="GFH48842.1"/>
    <property type="molecule type" value="Genomic_DNA"/>
</dbReference>
<dbReference type="Proteomes" id="UP001054902">
    <property type="component" value="Unassembled WGS sequence"/>
</dbReference>
<accession>A0AAD3H349</accession>
<name>A0AAD3H349_9STRA</name>
<protein>
    <submittedName>
        <fullName evidence="2">Uncharacterized protein</fullName>
    </submittedName>
</protein>
<dbReference type="AlphaFoldDB" id="A0AAD3H349"/>
<evidence type="ECO:0000313" key="3">
    <source>
        <dbReference type="Proteomes" id="UP001054902"/>
    </source>
</evidence>
<proteinExistence type="predicted"/>
<keyword evidence="3" id="KW-1185">Reference proteome</keyword>